<name>M4I0N6_9CAUD</name>
<evidence type="ECO:0000313" key="1">
    <source>
        <dbReference type="EMBL" id="AFV81212.1"/>
    </source>
</evidence>
<protein>
    <submittedName>
        <fullName evidence="1">Uncharacterized protein</fullName>
    </submittedName>
</protein>
<dbReference type="Proteomes" id="UP000011838">
    <property type="component" value="Segment"/>
</dbReference>
<dbReference type="RefSeq" id="YP_007677648.1">
    <property type="nucleotide sequence ID" value="NC_020877.1"/>
</dbReference>
<dbReference type="KEGG" id="vg:15041217"/>
<accession>M4I0N6</accession>
<organism evidence="1 2">
    <name type="scientific">Staphylococcus phage vB_SauM_Romulus</name>
    <dbReference type="NCBI Taxonomy" id="1235660"/>
    <lineage>
        <taxon>Viruses</taxon>
        <taxon>Duplodnaviria</taxon>
        <taxon>Heunggongvirae</taxon>
        <taxon>Uroviricota</taxon>
        <taxon>Caudoviricetes</taxon>
        <taxon>Herelleviridae</taxon>
        <taxon>Twortvirinae</taxon>
        <taxon>Silviavirus</taxon>
        <taxon>Silviavirus remus</taxon>
    </lineage>
</organism>
<sequence length="20" mass="2475">MMKKLSKKFQKGGFWEKLFL</sequence>
<reference evidence="1 2" key="1">
    <citation type="journal article" date="2013" name="J. Virol.">
        <title>Romulus and Remus, Two Phage Isolates Representing a Distinct Clade within the Twortlikevirus Genus, Display Suitable Properties for Phage Therapy Applications.</title>
        <authorList>
            <person name="Vandersteegen K."/>
            <person name="Kropinski A.M."/>
            <person name="Nash J.H."/>
            <person name="Noben J.P."/>
            <person name="Hermans K."/>
            <person name="Lavigne R."/>
        </authorList>
    </citation>
    <scope>NUCLEOTIDE SEQUENCE [LARGE SCALE GENOMIC DNA]</scope>
</reference>
<gene>
    <name evidence="1" type="ORF">Romulus_169</name>
</gene>
<dbReference type="EMBL" id="JX846613">
    <property type="protein sequence ID" value="AFV81212.1"/>
    <property type="molecule type" value="Genomic_DNA"/>
</dbReference>
<evidence type="ECO:0000313" key="2">
    <source>
        <dbReference type="Proteomes" id="UP000011838"/>
    </source>
</evidence>
<proteinExistence type="predicted"/>